<dbReference type="GO" id="GO:0005975">
    <property type="term" value="P:carbohydrate metabolic process"/>
    <property type="evidence" value="ECO:0007669"/>
    <property type="project" value="InterPro"/>
</dbReference>
<sequence>LKLALVGVLAAKVALAQNYGCSADLSCSKYGYCGNTSDYCGTGCQEGPCYVSANNSVVVGDIVTDDFSIGIINPADDNCAGISLYTRSAFLDAASCYSQFDTIGFVDDSKCEVAASFAHVTHKTRHFCYIEEIDSASKDYCDEPNTQYSCVSGRKYYGNGLLQLFWNYNYGPAGNNIGFDGLNNPDIVVSDCTISLKTALW</sequence>
<dbReference type="PANTHER" id="PTHR22595">
    <property type="entry name" value="CHITINASE-RELATED"/>
    <property type="match status" value="1"/>
</dbReference>
<dbReference type="GO" id="GO:0006032">
    <property type="term" value="P:chitin catabolic process"/>
    <property type="evidence" value="ECO:0007669"/>
    <property type="project" value="InterPro"/>
</dbReference>
<keyword evidence="1 4" id="KW-0147">Chitin-binding</keyword>
<dbReference type="SUPFAM" id="SSF57016">
    <property type="entry name" value="Plant lectins/antimicrobial peptides"/>
    <property type="match status" value="1"/>
</dbReference>
<feature type="signal peptide" evidence="5">
    <location>
        <begin position="1"/>
        <end position="16"/>
    </location>
</feature>
<evidence type="ECO:0000256" key="1">
    <source>
        <dbReference type="ARBA" id="ARBA00022669"/>
    </source>
</evidence>
<dbReference type="AlphaFoldDB" id="A0AAN8ZA88"/>
<feature type="non-terminal residue" evidence="7">
    <location>
        <position position="1"/>
    </location>
</feature>
<dbReference type="InterPro" id="IPR016283">
    <property type="entry name" value="Glyco_hydro_19"/>
</dbReference>
<feature type="disulfide bond" evidence="3">
    <location>
        <begin position="79"/>
        <end position="128"/>
    </location>
</feature>
<evidence type="ECO:0000256" key="3">
    <source>
        <dbReference type="PIRSR" id="PIRSR001060-2"/>
    </source>
</evidence>
<dbReference type="Proteomes" id="UP001370490">
    <property type="component" value="Unassembled WGS sequence"/>
</dbReference>
<dbReference type="Pfam" id="PF00187">
    <property type="entry name" value="Chitin_bind_1"/>
    <property type="match status" value="1"/>
</dbReference>
<dbReference type="InterPro" id="IPR036861">
    <property type="entry name" value="Endochitinase-like_sf"/>
</dbReference>
<comment type="caution">
    <text evidence="7">The sequence shown here is derived from an EMBL/GenBank/DDBJ whole genome shotgun (WGS) entry which is preliminary data.</text>
</comment>
<dbReference type="GO" id="GO:0004568">
    <property type="term" value="F:chitinase activity"/>
    <property type="evidence" value="ECO:0007669"/>
    <property type="project" value="InterPro"/>
</dbReference>
<evidence type="ECO:0000256" key="2">
    <source>
        <dbReference type="ARBA" id="ARBA00023157"/>
    </source>
</evidence>
<gene>
    <name evidence="7" type="ORF">RJ641_004591</name>
</gene>
<dbReference type="Gene3D" id="3.30.20.10">
    <property type="entry name" value="Endochitinase, domain 2"/>
    <property type="match status" value="1"/>
</dbReference>
<dbReference type="FunFam" id="3.30.20.10:FF:000001">
    <property type="entry name" value="Endochitinase (Chitinase)"/>
    <property type="match status" value="1"/>
</dbReference>
<keyword evidence="5" id="KW-0732">Signal</keyword>
<name>A0AAN8ZA88_9MAGN</name>
<keyword evidence="2 3" id="KW-1015">Disulfide bond</keyword>
<feature type="disulfide bond" evidence="3 4">
    <location>
        <begin position="21"/>
        <end position="33"/>
    </location>
</feature>
<dbReference type="InterPro" id="IPR023346">
    <property type="entry name" value="Lysozyme-like_dom_sf"/>
</dbReference>
<evidence type="ECO:0000313" key="7">
    <source>
        <dbReference type="EMBL" id="KAK6930497.1"/>
    </source>
</evidence>
<dbReference type="PANTHER" id="PTHR22595:SF194">
    <property type="entry name" value="CHITINASE FAMILY PROTEIN"/>
    <property type="match status" value="1"/>
</dbReference>
<organism evidence="7 8">
    <name type="scientific">Dillenia turbinata</name>
    <dbReference type="NCBI Taxonomy" id="194707"/>
    <lineage>
        <taxon>Eukaryota</taxon>
        <taxon>Viridiplantae</taxon>
        <taxon>Streptophyta</taxon>
        <taxon>Embryophyta</taxon>
        <taxon>Tracheophyta</taxon>
        <taxon>Spermatophyta</taxon>
        <taxon>Magnoliopsida</taxon>
        <taxon>eudicotyledons</taxon>
        <taxon>Gunneridae</taxon>
        <taxon>Pentapetalae</taxon>
        <taxon>Dilleniales</taxon>
        <taxon>Dilleniaceae</taxon>
        <taxon>Dillenia</taxon>
    </lineage>
</organism>
<reference evidence="7 8" key="1">
    <citation type="submission" date="2023-12" db="EMBL/GenBank/DDBJ databases">
        <title>A high-quality genome assembly for Dillenia turbinata (Dilleniales).</title>
        <authorList>
            <person name="Chanderbali A."/>
        </authorList>
    </citation>
    <scope>NUCLEOTIDE SEQUENCE [LARGE SCALE GENOMIC DNA]</scope>
    <source>
        <strain evidence="7">LSX21</strain>
        <tissue evidence="7">Leaf</tissue>
    </source>
</reference>
<evidence type="ECO:0000256" key="4">
    <source>
        <dbReference type="PROSITE-ProRule" id="PRU00261"/>
    </source>
</evidence>
<comment type="caution">
    <text evidence="4">Lacks conserved residue(s) required for the propagation of feature annotation.</text>
</comment>
<dbReference type="CDD" id="cd00325">
    <property type="entry name" value="chitinase_GH19"/>
    <property type="match status" value="1"/>
</dbReference>
<dbReference type="GO" id="GO:0008061">
    <property type="term" value="F:chitin binding"/>
    <property type="evidence" value="ECO:0007669"/>
    <property type="project" value="UniProtKB-UniRule"/>
</dbReference>
<feature type="domain" description="Chitin-binding type-1" evidence="6">
    <location>
        <begin position="16"/>
        <end position="51"/>
    </location>
</feature>
<dbReference type="InterPro" id="IPR001002">
    <property type="entry name" value="Chitin-bd_1"/>
</dbReference>
<keyword evidence="7" id="KW-0378">Hydrolase</keyword>
<dbReference type="PROSITE" id="PS50941">
    <property type="entry name" value="CHIT_BIND_I_2"/>
    <property type="match status" value="1"/>
</dbReference>
<feature type="chain" id="PRO_5043052512" evidence="5">
    <location>
        <begin position="17"/>
        <end position="201"/>
    </location>
</feature>
<dbReference type="Gene3D" id="3.30.60.10">
    <property type="entry name" value="Endochitinase-like"/>
    <property type="match status" value="1"/>
</dbReference>
<evidence type="ECO:0000313" key="8">
    <source>
        <dbReference type="Proteomes" id="UP001370490"/>
    </source>
</evidence>
<dbReference type="SMART" id="SM00270">
    <property type="entry name" value="ChtBD1"/>
    <property type="match status" value="1"/>
</dbReference>
<accession>A0AAN8ZA88</accession>
<dbReference type="InterPro" id="IPR000726">
    <property type="entry name" value="Glyco_hydro_19_cat"/>
</dbReference>
<dbReference type="EMBL" id="JBAMMX010000012">
    <property type="protein sequence ID" value="KAK6930497.1"/>
    <property type="molecule type" value="Genomic_DNA"/>
</dbReference>
<dbReference type="Pfam" id="PF00182">
    <property type="entry name" value="Glyco_hydro_19"/>
    <property type="match status" value="1"/>
</dbReference>
<dbReference type="Gene3D" id="1.10.530.10">
    <property type="match status" value="1"/>
</dbReference>
<protein>
    <submittedName>
        <fullName evidence="7">Glycoside hydrolase, family 19, catalytic</fullName>
    </submittedName>
</protein>
<dbReference type="SUPFAM" id="SSF53955">
    <property type="entry name" value="Lysozyme-like"/>
    <property type="match status" value="1"/>
</dbReference>
<evidence type="ECO:0000256" key="5">
    <source>
        <dbReference type="SAM" id="SignalP"/>
    </source>
</evidence>
<proteinExistence type="predicted"/>
<dbReference type="PIRSF" id="PIRSF001060">
    <property type="entry name" value="Endochitinase"/>
    <property type="match status" value="1"/>
</dbReference>
<evidence type="ECO:0000259" key="6">
    <source>
        <dbReference type="PROSITE" id="PS50941"/>
    </source>
</evidence>
<dbReference type="GO" id="GO:0016998">
    <property type="term" value="P:cell wall macromolecule catabolic process"/>
    <property type="evidence" value="ECO:0007669"/>
    <property type="project" value="InterPro"/>
</dbReference>
<keyword evidence="8" id="KW-1185">Reference proteome</keyword>
<feature type="disulfide bond" evidence="3">
    <location>
        <begin position="141"/>
        <end position="150"/>
    </location>
</feature>
<dbReference type="CDD" id="cd00035">
    <property type="entry name" value="ChtBD1"/>
    <property type="match status" value="1"/>
</dbReference>